<dbReference type="Gene3D" id="3.40.640.10">
    <property type="entry name" value="Type I PLP-dependent aspartate aminotransferase-like (Major domain)"/>
    <property type="match status" value="1"/>
</dbReference>
<gene>
    <name evidence="2" type="primary">YER152C_1</name>
    <name evidence="2" type="ORF">LHYA1_G005634</name>
</gene>
<evidence type="ECO:0000259" key="1">
    <source>
        <dbReference type="Pfam" id="PF00155"/>
    </source>
</evidence>
<dbReference type="RefSeq" id="XP_031003513.1">
    <property type="nucleotide sequence ID" value="XM_031150578.1"/>
</dbReference>
<evidence type="ECO:0000313" key="3">
    <source>
        <dbReference type="Proteomes" id="UP000431533"/>
    </source>
</evidence>
<sequence>MGDFIDAHSRDKKPLNLLRGWPHPSLLPTPAIASAAQTVLSDPAISIPGLLYGPDPGYQPLREEIARWLSGFYGGQADAERICVTGGASRTWRVFSDPLFTRVWMVAPSYFLACRIFDDAGLVTGAVGEGDEGVDLEGLEASLRDAERDEGVRKIKLAKPWSKIYRHIIYCVPTFSNPSGKTMSLSCRQKLVRLARKYDALIITDDVYDFLLWPTSKSSSTSSATALMPRLVDIDRTMEPVPSSHSFGNAMSNGSFSKIAGPGLRTGWADATPIFTYGLSQCGSSRSGGAPSQSTATMVCELLKSGAVGKHISQVLIPAYRKRYEIMMAAIQQFLLPVGVTVGEVSFGEQEIFGGFFIWIELPKSMSAEEVCSTAKERENLIVAPGRLFEVSGDASVRFETSLRLCFAWEEAEDLEDGIRRLGKVIRDVGEGKSIASRHAGKEIKNDLGEFR</sequence>
<dbReference type="GO" id="GO:0047536">
    <property type="term" value="F:2-aminoadipate transaminase activity"/>
    <property type="evidence" value="ECO:0007669"/>
    <property type="project" value="TreeGrafter"/>
</dbReference>
<dbReference type="AlphaFoldDB" id="A0A8H8QYY2"/>
<dbReference type="InterPro" id="IPR004839">
    <property type="entry name" value="Aminotransferase_I/II_large"/>
</dbReference>
<keyword evidence="3" id="KW-1185">Reference proteome</keyword>
<reference evidence="2 3" key="1">
    <citation type="submission" date="2018-05" db="EMBL/GenBank/DDBJ databases">
        <title>Genome sequencing and assembly of the regulated plant pathogen Lachnellula willkommii and related sister species for the development of diagnostic species identification markers.</title>
        <authorList>
            <person name="Giroux E."/>
            <person name="Bilodeau G."/>
        </authorList>
    </citation>
    <scope>NUCLEOTIDE SEQUENCE [LARGE SCALE GENOMIC DNA]</scope>
    <source>
        <strain evidence="2 3">CBS 185.66</strain>
    </source>
</reference>
<organism evidence="2 3">
    <name type="scientific">Lachnellula hyalina</name>
    <dbReference type="NCBI Taxonomy" id="1316788"/>
    <lineage>
        <taxon>Eukaryota</taxon>
        <taxon>Fungi</taxon>
        <taxon>Dikarya</taxon>
        <taxon>Ascomycota</taxon>
        <taxon>Pezizomycotina</taxon>
        <taxon>Leotiomycetes</taxon>
        <taxon>Helotiales</taxon>
        <taxon>Lachnaceae</taxon>
        <taxon>Lachnellula</taxon>
    </lineage>
</organism>
<dbReference type="Gene3D" id="3.90.1150.10">
    <property type="entry name" value="Aspartate Aminotransferase, domain 1"/>
    <property type="match status" value="1"/>
</dbReference>
<dbReference type="EMBL" id="QGMH01000119">
    <property type="protein sequence ID" value="TVY24725.1"/>
    <property type="molecule type" value="Genomic_DNA"/>
</dbReference>
<feature type="domain" description="Aminotransferase class I/classII large" evidence="1">
    <location>
        <begin position="50"/>
        <end position="422"/>
    </location>
</feature>
<dbReference type="Pfam" id="PF00155">
    <property type="entry name" value="Aminotran_1_2"/>
    <property type="match status" value="1"/>
</dbReference>
<evidence type="ECO:0000313" key="2">
    <source>
        <dbReference type="EMBL" id="TVY24725.1"/>
    </source>
</evidence>
<comment type="caution">
    <text evidence="2">The sequence shown here is derived from an EMBL/GenBank/DDBJ whole genome shotgun (WGS) entry which is preliminary data.</text>
</comment>
<dbReference type="OrthoDB" id="7042322at2759"/>
<protein>
    <recommendedName>
        <fullName evidence="1">Aminotransferase class I/classII large domain-containing protein</fullName>
    </recommendedName>
</protein>
<dbReference type="InterPro" id="IPR015421">
    <property type="entry name" value="PyrdxlP-dep_Trfase_major"/>
</dbReference>
<dbReference type="CDD" id="cd00609">
    <property type="entry name" value="AAT_like"/>
    <property type="match status" value="1"/>
</dbReference>
<dbReference type="GeneID" id="41985832"/>
<accession>A0A8H8QYY2</accession>
<dbReference type="PANTHER" id="PTHR42858">
    <property type="entry name" value="AMINOTRANSFERASE"/>
    <property type="match status" value="1"/>
</dbReference>
<dbReference type="Proteomes" id="UP000431533">
    <property type="component" value="Unassembled WGS sequence"/>
</dbReference>
<dbReference type="InterPro" id="IPR015424">
    <property type="entry name" value="PyrdxlP-dep_Trfase"/>
</dbReference>
<name>A0A8H8QYY2_9HELO</name>
<dbReference type="PANTHER" id="PTHR42858:SF1">
    <property type="entry name" value="LD15494P"/>
    <property type="match status" value="1"/>
</dbReference>
<dbReference type="InterPro" id="IPR015422">
    <property type="entry name" value="PyrdxlP-dep_Trfase_small"/>
</dbReference>
<dbReference type="GO" id="GO:0030170">
    <property type="term" value="F:pyridoxal phosphate binding"/>
    <property type="evidence" value="ECO:0007669"/>
    <property type="project" value="InterPro"/>
</dbReference>
<dbReference type="SUPFAM" id="SSF53383">
    <property type="entry name" value="PLP-dependent transferases"/>
    <property type="match status" value="1"/>
</dbReference>
<proteinExistence type="predicted"/>